<accession>A0A2L0D2Y4</accession>
<dbReference type="EMBL" id="CP025536">
    <property type="protein sequence ID" value="AUW96187.1"/>
    <property type="molecule type" value="Genomic_DNA"/>
</dbReference>
<proteinExistence type="predicted"/>
<evidence type="ECO:0000313" key="3">
    <source>
        <dbReference type="EMBL" id="AXJ12692.1"/>
    </source>
</evidence>
<reference evidence="3 5" key="1">
    <citation type="submission" date="2017-07" db="EMBL/GenBank/DDBJ databases">
        <title>Streptococcus pluranimalium as cause of bovine abortion.</title>
        <authorList>
            <person name="Rodriguez Campos S."/>
            <person name="Gobeli Brawand S."/>
            <person name="Brodard I."/>
            <person name="Rychener L."/>
            <person name="Perreten V."/>
        </authorList>
    </citation>
    <scope>NUCLEOTIDE SEQUENCE [LARGE SCALE GENOMIC DNA]</scope>
    <source>
        <strain evidence="3 5">14A0014</strain>
    </source>
</reference>
<keyword evidence="1" id="KW-1133">Transmembrane helix</keyword>
<reference evidence="2 4" key="3">
    <citation type="submission" date="2018-02" db="EMBL/GenBank/DDBJ databases">
        <title>Whole genome sequencing analysis of Streptococcus pluranimalium isolated from cattle infected mastitis in China.</title>
        <authorList>
            <person name="Zhang J.-R."/>
            <person name="Hu G.-Z."/>
        </authorList>
    </citation>
    <scope>NUCLEOTIDE SEQUENCE [LARGE SCALE GENOMIC DNA]</scope>
    <source>
        <strain evidence="2 4">TH11417</strain>
    </source>
</reference>
<dbReference type="Pfam" id="PF17255">
    <property type="entry name" value="EbsA"/>
    <property type="match status" value="1"/>
</dbReference>
<dbReference type="AlphaFoldDB" id="A0A2L0D2Y4"/>
<gene>
    <name evidence="2" type="ORF">C0J00_03135</name>
    <name evidence="3" type="ORF">Sp14A_07660</name>
</gene>
<name>A0A2L0D2Y4_9STRE</name>
<keyword evidence="4" id="KW-1185">Reference proteome</keyword>
<keyword evidence="1" id="KW-0472">Membrane</keyword>
<dbReference type="Proteomes" id="UP000255411">
    <property type="component" value="Chromosome"/>
</dbReference>
<dbReference type="Proteomes" id="UP000238956">
    <property type="component" value="Chromosome"/>
</dbReference>
<evidence type="ECO:0000313" key="2">
    <source>
        <dbReference type="EMBL" id="AUW96187.1"/>
    </source>
</evidence>
<reference evidence="2 4" key="2">
    <citation type="submission" date="2017-12" db="EMBL/GenBank/DDBJ databases">
        <authorList>
            <person name="Hurst M.R.H."/>
        </authorList>
    </citation>
    <scope>NUCLEOTIDE SEQUENCE [LARGE SCALE GENOMIC DNA]</scope>
    <source>
        <strain evidence="2 4">TH11417</strain>
    </source>
</reference>
<sequence>MIRIFGKIRYHWQPELSWLLIYWSLTIAPIFIGLSLLFERTKIPLAFFLLFALFLILLGFGLHRFFIIGEDDQLKIVSMDVFKPQNVKISSIKKIEVTKLSITLLFNGSTKKRIFYMRKWPKKYFLDALAVHPYFKGEVELMDNFVELDYFEAYKNEKTPRALEP</sequence>
<evidence type="ECO:0000256" key="1">
    <source>
        <dbReference type="SAM" id="Phobius"/>
    </source>
</evidence>
<dbReference type="KEGG" id="splr:C0J00_03135"/>
<keyword evidence="1" id="KW-0812">Transmembrane</keyword>
<dbReference type="RefSeq" id="WP_104967524.1">
    <property type="nucleotide sequence ID" value="NZ_CP022601.1"/>
</dbReference>
<feature type="transmembrane region" description="Helical" evidence="1">
    <location>
        <begin position="20"/>
        <end position="38"/>
    </location>
</feature>
<dbReference type="EMBL" id="CP022601">
    <property type="protein sequence ID" value="AXJ12692.1"/>
    <property type="molecule type" value="Genomic_DNA"/>
</dbReference>
<dbReference type="GeneID" id="98392906"/>
<dbReference type="OrthoDB" id="2233065at2"/>
<evidence type="ECO:0000313" key="5">
    <source>
        <dbReference type="Proteomes" id="UP000255411"/>
    </source>
</evidence>
<organism evidence="2 4">
    <name type="scientific">Streptococcus pluranimalium</name>
    <dbReference type="NCBI Taxonomy" id="82348"/>
    <lineage>
        <taxon>Bacteria</taxon>
        <taxon>Bacillati</taxon>
        <taxon>Bacillota</taxon>
        <taxon>Bacilli</taxon>
        <taxon>Lactobacillales</taxon>
        <taxon>Streptococcaceae</taxon>
        <taxon>Streptococcus</taxon>
    </lineage>
</organism>
<protein>
    <submittedName>
        <fullName evidence="2">EbsA protein</fullName>
    </submittedName>
</protein>
<feature type="transmembrane region" description="Helical" evidence="1">
    <location>
        <begin position="45"/>
        <end position="66"/>
    </location>
</feature>
<evidence type="ECO:0000313" key="4">
    <source>
        <dbReference type="Proteomes" id="UP000238956"/>
    </source>
</evidence>
<dbReference type="InterPro" id="IPR020215">
    <property type="entry name" value="EbsA-like"/>
</dbReference>